<dbReference type="Gene3D" id="1.10.600.10">
    <property type="entry name" value="Farnesyl Diphosphate Synthase"/>
    <property type="match status" value="1"/>
</dbReference>
<dbReference type="EMBL" id="JARVKF010000036">
    <property type="protein sequence ID" value="KAK9424465.1"/>
    <property type="molecule type" value="Genomic_DNA"/>
</dbReference>
<dbReference type="Proteomes" id="UP001408356">
    <property type="component" value="Unassembled WGS sequence"/>
</dbReference>
<dbReference type="InterPro" id="IPR008949">
    <property type="entry name" value="Isoprenoid_synthase_dom_sf"/>
</dbReference>
<sequence length="346" mass="39833">MVVTQLRPLVVFDSLVEVDLIDPTPNTPEDIGRMLKPLIKQLDKELGYEGATSGDDLEGLLRGMHEQAAYVGIPYPEGTRSYYSFKVGVYYAHLCYPNHPLDVRIYTGIFTWLAVLVDDEANKNPEEWQGFIYKFQGGVLQPSILAQAWADYLRLSYKFYSPIVANFIVTSALNFINANVLEGFELPKMTRTLGGESWPYYLRDKDGISEAYVLLTFPKELYPDVSCYMEAIADMNKYISFTNDILSFYKEEIAGEKHNYVHNRAFYEGRNVYAVFRDMISENVAAHRRIQLVLKDKEPYAKAWLEHAMGFVSMHKAMERYKLCELGLDEIYTDELGQMTSLRQRS</sequence>
<proteinExistence type="inferred from homology"/>
<comment type="similarity">
    <text evidence="1">Belongs to the trichodiene synthase family.</text>
</comment>
<dbReference type="InterPro" id="IPR024652">
    <property type="entry name" value="Trichodiene_synth"/>
</dbReference>
<evidence type="ECO:0000313" key="4">
    <source>
        <dbReference type="Proteomes" id="UP001408356"/>
    </source>
</evidence>
<dbReference type="SFLD" id="SFLDG01021">
    <property type="entry name" value="Trichodiene_Synthase_Like"/>
    <property type="match status" value="1"/>
</dbReference>
<organism evidence="3 4">
    <name type="scientific">Seiridium unicorne</name>
    <dbReference type="NCBI Taxonomy" id="138068"/>
    <lineage>
        <taxon>Eukaryota</taxon>
        <taxon>Fungi</taxon>
        <taxon>Dikarya</taxon>
        <taxon>Ascomycota</taxon>
        <taxon>Pezizomycotina</taxon>
        <taxon>Sordariomycetes</taxon>
        <taxon>Xylariomycetidae</taxon>
        <taxon>Amphisphaeriales</taxon>
        <taxon>Sporocadaceae</taxon>
        <taxon>Seiridium</taxon>
    </lineage>
</organism>
<evidence type="ECO:0000256" key="1">
    <source>
        <dbReference type="ARBA" id="ARBA00007946"/>
    </source>
</evidence>
<dbReference type="SFLD" id="SFLDS00005">
    <property type="entry name" value="Isoprenoid_Synthase_Type_I"/>
    <property type="match status" value="1"/>
</dbReference>
<keyword evidence="4" id="KW-1185">Reference proteome</keyword>
<reference evidence="3 4" key="1">
    <citation type="journal article" date="2024" name="J. Plant Pathol.">
        <title>Sequence and assembly of the genome of Seiridium unicorne, isolate CBS 538.82, causal agent of cypress canker disease.</title>
        <authorList>
            <person name="Scali E."/>
            <person name="Rocca G.D."/>
            <person name="Danti R."/>
            <person name="Garbelotto M."/>
            <person name="Barberini S."/>
            <person name="Baroncelli R."/>
            <person name="Emiliani G."/>
        </authorList>
    </citation>
    <scope>NUCLEOTIDE SEQUENCE [LARGE SCALE GENOMIC DNA]</scope>
    <source>
        <strain evidence="3 4">BM-138-508</strain>
    </source>
</reference>
<name>A0ABR2VC17_9PEZI</name>
<evidence type="ECO:0000313" key="3">
    <source>
        <dbReference type="EMBL" id="KAK9424465.1"/>
    </source>
</evidence>
<gene>
    <name evidence="3" type="ORF">SUNI508_13566</name>
</gene>
<dbReference type="SUPFAM" id="SSF48576">
    <property type="entry name" value="Terpenoid synthases"/>
    <property type="match status" value="1"/>
</dbReference>
<comment type="caution">
    <text evidence="3">The sequence shown here is derived from an EMBL/GenBank/DDBJ whole genome shotgun (WGS) entry which is preliminary data.</text>
</comment>
<keyword evidence="2" id="KW-0456">Lyase</keyword>
<evidence type="ECO:0000256" key="2">
    <source>
        <dbReference type="ARBA" id="ARBA00023239"/>
    </source>
</evidence>
<accession>A0ABR2VC17</accession>
<dbReference type="Pfam" id="PF06330">
    <property type="entry name" value="TRI5"/>
    <property type="match status" value="1"/>
</dbReference>
<protein>
    <submittedName>
        <fullName evidence="3">Trichodiene synthase</fullName>
    </submittedName>
</protein>